<dbReference type="RefSeq" id="WP_108955098.1">
    <property type="nucleotide sequence ID" value="NZ_BEVZ01000005.1"/>
</dbReference>
<feature type="region of interest" description="Disordered" evidence="7">
    <location>
        <begin position="726"/>
        <end position="836"/>
    </location>
</feature>
<dbReference type="PANTHER" id="PTHR37316">
    <property type="entry name" value="TEICHOIC ACID GLYCEROL-PHOSPHATE PRIMASE"/>
    <property type="match status" value="1"/>
</dbReference>
<name>A0ABV2YDX4_9ACTN</name>
<evidence type="ECO:0000259" key="8">
    <source>
        <dbReference type="Pfam" id="PF00535"/>
    </source>
</evidence>
<feature type="compositionally biased region" description="Pro residues" evidence="7">
    <location>
        <begin position="817"/>
        <end position="836"/>
    </location>
</feature>
<dbReference type="InterPro" id="IPR001173">
    <property type="entry name" value="Glyco_trans_2-like"/>
</dbReference>
<organism evidence="9 10">
    <name type="scientific">Streptomyces fragilis</name>
    <dbReference type="NCBI Taxonomy" id="67301"/>
    <lineage>
        <taxon>Bacteria</taxon>
        <taxon>Bacillati</taxon>
        <taxon>Actinomycetota</taxon>
        <taxon>Actinomycetes</taxon>
        <taxon>Kitasatosporales</taxon>
        <taxon>Streptomycetaceae</taxon>
        <taxon>Streptomyces</taxon>
    </lineage>
</organism>
<dbReference type="Proteomes" id="UP001550850">
    <property type="component" value="Unassembled WGS sequence"/>
</dbReference>
<dbReference type="InterPro" id="IPR007554">
    <property type="entry name" value="Glycerophosphate_synth"/>
</dbReference>
<evidence type="ECO:0000256" key="3">
    <source>
        <dbReference type="ARBA" id="ARBA00022475"/>
    </source>
</evidence>
<sequence length="836" mass="89563">MPRFSVVIPAHGTAHRLAEALDSVAGPHRHDVEVIVVLDGPDAPEADVLARRGDQDPPTRPVLSPPSAGLGAARNAGLAAARGDYVLFLDGDDALTPGALDAAAARLTVAGDPDVLVLGHERAPWWTPARPPAPGPRLPEQSAPEGPFHPAEVPALTGVRLPAWSAAYRRAFVTAHRLAFADGWYTDLSFTPAALLAADRVAVLRRTVVEHRVRRQGSRLNEPGPHHRDLLDRARDLLCRAAGLPAARTGPLFADLFALVLRTAADPRRLPAADRRAFFTTAAGLYRRHRPAGFRPPRGSLGVQHRLLAAGSHPAFRLLRAAHRAAARVRALAVLPAPLRGLRTRLYYRRALRRPLDPHLVVYCAYWGRGYACNPAAIHAKARELAPHLRGVFLVEPEAVPTLPPGVEHAVIGTRAAWDLLARATYLVSNANFPDAVVKRPGTVHLQTQHGTPLKRMGLDQAAHPVVAAATGSFARLLARVQRWDHNLSSNPHSTETWERVFPGGHTTLEYGYPRNDVYCTATARDVARIRRELGVPEGATAVLYAPTHRDHAEGSDAVRQGLLDPERLAEAAGDDAVVLLRAHYFHDRAGRERAAASPRVIDVTSHRSAEDVCLAADMLVTDYSSIMFDYADLDRPIVVHAPDWDVYRATRGVTFDLLASPPGPVSRTPEELYRLLAEGAPTSPESARLRAAFRARFCPWDDGHAAERVVRHVLLGEPPAALPPIVPLPARTPAPSAAPPGPPATGRTRTAAPASRPAGGRAGPAAIPAAPSAGGRAAQGATGVPPRERSRAWGRAGAGGHDSRDDSPHRASAPRTAPPAPADAPHTRPAPPVRN</sequence>
<feature type="region of interest" description="Disordered" evidence="7">
    <location>
        <begin position="47"/>
        <end position="71"/>
    </location>
</feature>
<reference evidence="9 10" key="1">
    <citation type="submission" date="2024-06" db="EMBL/GenBank/DDBJ databases">
        <title>The Natural Products Discovery Center: Release of the First 8490 Sequenced Strains for Exploring Actinobacteria Biosynthetic Diversity.</title>
        <authorList>
            <person name="Kalkreuter E."/>
            <person name="Kautsar S.A."/>
            <person name="Yang D."/>
            <person name="Bader C.D."/>
            <person name="Teijaro C.N."/>
            <person name="Fluegel L."/>
            <person name="Davis C.M."/>
            <person name="Simpson J.R."/>
            <person name="Lauterbach L."/>
            <person name="Steele A.D."/>
            <person name="Gui C."/>
            <person name="Meng S."/>
            <person name="Li G."/>
            <person name="Viehrig K."/>
            <person name="Ye F."/>
            <person name="Su P."/>
            <person name="Kiefer A.F."/>
            <person name="Nichols A."/>
            <person name="Cepeda A.J."/>
            <person name="Yan W."/>
            <person name="Fan B."/>
            <person name="Jiang Y."/>
            <person name="Adhikari A."/>
            <person name="Zheng C.-J."/>
            <person name="Schuster L."/>
            <person name="Cowan T.M."/>
            <person name="Smanski M.J."/>
            <person name="Chevrette M.G."/>
            <person name="De Carvalho L.P.S."/>
            <person name="Shen B."/>
        </authorList>
    </citation>
    <scope>NUCLEOTIDE SEQUENCE [LARGE SCALE GENOMIC DNA]</scope>
    <source>
        <strain evidence="9 10">NPDC038104</strain>
    </source>
</reference>
<evidence type="ECO:0000256" key="2">
    <source>
        <dbReference type="ARBA" id="ARBA00010488"/>
    </source>
</evidence>
<dbReference type="Gene3D" id="3.90.550.10">
    <property type="entry name" value="Spore Coat Polysaccharide Biosynthesis Protein SpsA, Chain A"/>
    <property type="match status" value="1"/>
</dbReference>
<evidence type="ECO:0000313" key="10">
    <source>
        <dbReference type="Proteomes" id="UP001550850"/>
    </source>
</evidence>
<feature type="compositionally biased region" description="Basic and acidic residues" evidence="7">
    <location>
        <begin position="48"/>
        <end position="57"/>
    </location>
</feature>
<dbReference type="EMBL" id="JBEZUR010000006">
    <property type="protein sequence ID" value="MEU3553901.1"/>
    <property type="molecule type" value="Genomic_DNA"/>
</dbReference>
<comment type="caution">
    <text evidence="9">The sequence shown here is derived from an EMBL/GenBank/DDBJ whole genome shotgun (WGS) entry which is preliminary data.</text>
</comment>
<feature type="compositionally biased region" description="Pro residues" evidence="7">
    <location>
        <begin position="726"/>
        <end position="744"/>
    </location>
</feature>
<comment type="subcellular location">
    <subcellularLocation>
        <location evidence="1">Cell membrane</location>
        <topology evidence="1">Peripheral membrane protein</topology>
    </subcellularLocation>
</comment>
<dbReference type="Pfam" id="PF00535">
    <property type="entry name" value="Glycos_transf_2"/>
    <property type="match status" value="1"/>
</dbReference>
<keyword evidence="4" id="KW-0808">Transferase</keyword>
<feature type="compositionally biased region" description="Low complexity" evidence="7">
    <location>
        <begin position="745"/>
        <end position="782"/>
    </location>
</feature>
<evidence type="ECO:0000256" key="6">
    <source>
        <dbReference type="ARBA" id="ARBA00023136"/>
    </source>
</evidence>
<dbReference type="Gene3D" id="3.40.50.11820">
    <property type="match status" value="1"/>
</dbReference>
<keyword evidence="6" id="KW-0472">Membrane</keyword>
<evidence type="ECO:0000256" key="4">
    <source>
        <dbReference type="ARBA" id="ARBA00022679"/>
    </source>
</evidence>
<dbReference type="InterPro" id="IPR043148">
    <property type="entry name" value="TagF_C"/>
</dbReference>
<dbReference type="SUPFAM" id="SSF53448">
    <property type="entry name" value="Nucleotide-diphospho-sugar transferases"/>
    <property type="match status" value="1"/>
</dbReference>
<dbReference type="PANTHER" id="PTHR37316:SF3">
    <property type="entry name" value="TEICHOIC ACID GLYCEROL-PHOSPHATE TRANSFERASE"/>
    <property type="match status" value="1"/>
</dbReference>
<dbReference type="InterPro" id="IPR029044">
    <property type="entry name" value="Nucleotide-diphossugar_trans"/>
</dbReference>
<dbReference type="CDD" id="cd00761">
    <property type="entry name" value="Glyco_tranf_GTA_type"/>
    <property type="match status" value="1"/>
</dbReference>
<evidence type="ECO:0000256" key="5">
    <source>
        <dbReference type="ARBA" id="ARBA00022944"/>
    </source>
</evidence>
<keyword evidence="10" id="KW-1185">Reference proteome</keyword>
<protein>
    <submittedName>
        <fullName evidence="9">Bifunctional glycosyltransferase family 2 protein/CDP-glycerol:glycerophosphate glycerophosphotransferase</fullName>
    </submittedName>
</protein>
<proteinExistence type="inferred from homology"/>
<evidence type="ECO:0000256" key="7">
    <source>
        <dbReference type="SAM" id="MobiDB-lite"/>
    </source>
</evidence>
<keyword evidence="3" id="KW-1003">Cell membrane</keyword>
<comment type="similarity">
    <text evidence="2">Belongs to the CDP-glycerol glycerophosphotransferase family.</text>
</comment>
<keyword evidence="5" id="KW-0777">Teichoic acid biosynthesis</keyword>
<gene>
    <name evidence="9" type="ORF">AB0E65_06705</name>
</gene>
<evidence type="ECO:0000313" key="9">
    <source>
        <dbReference type="EMBL" id="MEU3553901.1"/>
    </source>
</evidence>
<dbReference type="InterPro" id="IPR051612">
    <property type="entry name" value="Teichoic_Acid_Biosynth"/>
</dbReference>
<dbReference type="Gene3D" id="3.40.50.12580">
    <property type="match status" value="1"/>
</dbReference>
<dbReference type="Pfam" id="PF04464">
    <property type="entry name" value="Glyphos_transf"/>
    <property type="match status" value="1"/>
</dbReference>
<evidence type="ECO:0000256" key="1">
    <source>
        <dbReference type="ARBA" id="ARBA00004202"/>
    </source>
</evidence>
<feature type="domain" description="Glycosyltransferase 2-like" evidence="8">
    <location>
        <begin position="5"/>
        <end position="107"/>
    </location>
</feature>
<dbReference type="InterPro" id="IPR043149">
    <property type="entry name" value="TagF_N"/>
</dbReference>
<accession>A0ABV2YDX4</accession>
<dbReference type="SUPFAM" id="SSF53756">
    <property type="entry name" value="UDP-Glycosyltransferase/glycogen phosphorylase"/>
    <property type="match status" value="1"/>
</dbReference>